<evidence type="ECO:0000256" key="1">
    <source>
        <dbReference type="SAM" id="MobiDB-lite"/>
    </source>
</evidence>
<protein>
    <recommendedName>
        <fullName evidence="6">Protein CBR-DPY-26</fullName>
    </recommendedName>
</protein>
<evidence type="ECO:0000313" key="4">
    <source>
        <dbReference type="Proteomes" id="UP000827892"/>
    </source>
</evidence>
<dbReference type="EMBL" id="CP092623">
    <property type="protein sequence ID" value="UMM29018.1"/>
    <property type="molecule type" value="Genomic_DNA"/>
</dbReference>
<evidence type="ECO:0000313" key="2">
    <source>
        <dbReference type="EMBL" id="ULT95819.1"/>
    </source>
</evidence>
<keyword evidence="5" id="KW-1185">Reference proteome</keyword>
<feature type="compositionally biased region" description="Polar residues" evidence="1">
    <location>
        <begin position="1"/>
        <end position="10"/>
    </location>
</feature>
<name>A0AAE9ABP9_CAEBR</name>
<feature type="region of interest" description="Disordered" evidence="1">
    <location>
        <begin position="1209"/>
        <end position="1261"/>
    </location>
</feature>
<dbReference type="Proteomes" id="UP000827892">
    <property type="component" value="Chromosome IV"/>
</dbReference>
<feature type="region of interest" description="Disordered" evidence="1">
    <location>
        <begin position="1092"/>
        <end position="1112"/>
    </location>
</feature>
<dbReference type="AlphaFoldDB" id="A0AAE9ABP9"/>
<gene>
    <name evidence="2" type="ORF">L3Y34_004469</name>
    <name evidence="3" type="ORF">L5515_011588</name>
</gene>
<dbReference type="EMBL" id="CP090894">
    <property type="protein sequence ID" value="ULT95819.1"/>
    <property type="molecule type" value="Genomic_DNA"/>
</dbReference>
<evidence type="ECO:0008006" key="6">
    <source>
        <dbReference type="Google" id="ProtNLM"/>
    </source>
</evidence>
<reference evidence="2 4" key="2">
    <citation type="submission" date="2022-05" db="EMBL/GenBank/DDBJ databases">
        <title>Chromosome-level reference genomes for two strains of Caenorhabditis briggsae: an improved platform for comparative genomics.</title>
        <authorList>
            <person name="Stevens L."/>
            <person name="Andersen E.C."/>
        </authorList>
    </citation>
    <scope>NUCLEOTIDE SEQUENCE [LARGE SCALE GENOMIC DNA]</scope>
    <source>
        <strain evidence="2">QX1410_ONT</strain>
        <tissue evidence="2">Whole-organism</tissue>
    </source>
</reference>
<organism evidence="2 4">
    <name type="scientific">Caenorhabditis briggsae</name>
    <dbReference type="NCBI Taxonomy" id="6238"/>
    <lineage>
        <taxon>Eukaryota</taxon>
        <taxon>Metazoa</taxon>
        <taxon>Ecdysozoa</taxon>
        <taxon>Nematoda</taxon>
        <taxon>Chromadorea</taxon>
        <taxon>Rhabditida</taxon>
        <taxon>Rhabditina</taxon>
        <taxon>Rhabditomorpha</taxon>
        <taxon>Rhabditoidea</taxon>
        <taxon>Rhabditidae</taxon>
        <taxon>Peloderinae</taxon>
        <taxon>Caenorhabditis</taxon>
    </lineage>
</organism>
<evidence type="ECO:0000313" key="3">
    <source>
        <dbReference type="EMBL" id="UMM29018.1"/>
    </source>
</evidence>
<sequence length="1261" mass="141129">MDVSTLNNVTGRRKRNAAVEGAADDSFEGATPMRKVRGNKKISEDDVVSNDVMKNVNSCIEVVKRKKGLGMTNCFDYKSPLELYGIEQMIEANASIQDMSVVLDTAQQIIGYRVDRLHQDVRGLDQMLSSGDLARGDGNDETVHLTVESRRAKKKMAVADGVTGMNAYLKNMGDEEAMNIIEGEPQQNEEEEPPLGGEAVVDVKANSKDVDLFLENEDVDEVINALVTNRTAEFRGLIGEKHSTFVTSDETAYDIKDASIDWLRTNPEFQKATKGSLDNNTNSFHSLNYYGMHSENGRTLFLHSRVTDPNKSDRYFTGDVSVGLAKNTRVLLENSLEKKPHILDNYLMLEIKERPVIGTYKDMNKDSKKVLPLAEGSHDRDLTNMTYSDANNRAANLNATVVGASDMSMLPGHQGLPLASGEDNGSIDPANQTLSAVNPLTSSNDDYVPPTMKQLELEESLIGKLPHDPMEMDKLVQIFEEKIESAKSSDAVDSKVWKNGLRAEEWGDDDEAVMKSDTRSAVQSGMDGWIKATDAWTNYDVVKMIVNRDARMQLDETAIDEQDSHRNLAPDIGKSYFLVRSEEYTNGYPADRTADKEQPGDKADVMKMWSGEEDIDDIPLEQIQKKIREQDKDVDDDLEPIEDADFDAGGVDFNADFDAGLAHADFDDIVAPVIKTAASDDVADIIFNDQMEEVEAEVRNERDIQKGYERIALGNDEVAELMTSAPPEQMVGPTAEMRDEIRNIGRNDNAHWTAPEIADQEKFNAVAAQRKRREKKSKSRKATVEDFVHYFRDIPIDELEREMTAAKCIKIADEKSTFLTEQQLYLPTLGLENKPHVAFEMGLLGNNGLFYKKSYGKIKLERIKQYKNEQDIYIDETKGNKDSDCLNWLATFSGFKCMENPEAVSDESFGGDNEAQVVQPYDNDVDDLFEYDRYDPRHDQELAAAQMGPEMQKKFALTTNQISKMMFLRDILNEREDDDTVDEFDDSFDRQTIQAKNLDAAKHKKCLAEILKSDKLSMPSIQYALEQLSVGNNGRLNNTTVVPAEPTIRETPSPERSFEADKTLISVFEYHSPTTSNHNIGEIMKALTEVPDYKEEEEEEVVPDKPTTSEYGTANTENRQVKIRGCHTLLSLALSMPSKMGENVRPSSIVSFLLHIANENGLNIIQDRSKRSWMSDFIVLNRSQALPRGLKMGNLDEQNEFWKRTQDPDAIEGGGGGTEGNSVFGELANRPKAVPARRGRGVQRGPSPGLGAINEDDEMEE</sequence>
<feature type="region of interest" description="Disordered" evidence="1">
    <location>
        <begin position="1"/>
        <end position="23"/>
    </location>
</feature>
<dbReference type="Proteomes" id="UP000829354">
    <property type="component" value="Chromosome IV"/>
</dbReference>
<evidence type="ECO:0000313" key="5">
    <source>
        <dbReference type="Proteomes" id="UP000829354"/>
    </source>
</evidence>
<reference evidence="3 5" key="1">
    <citation type="submission" date="2022-04" db="EMBL/GenBank/DDBJ databases">
        <title>Chromosome-level reference genomes for two strains of Caenorhabditis briggsae: an improved platform for comparative genomics.</title>
        <authorList>
            <person name="Stevens L."/>
            <person name="Andersen E."/>
        </authorList>
    </citation>
    <scope>NUCLEOTIDE SEQUENCE [LARGE SCALE GENOMIC DNA]</scope>
    <source>
        <strain evidence="3">VX34</strain>
        <tissue evidence="3">Whole-organism</tissue>
    </source>
</reference>
<accession>A0AAE9ABP9</accession>
<proteinExistence type="predicted"/>